<comment type="subcellular location">
    <subcellularLocation>
        <location evidence="1">Cell membrane</location>
        <topology evidence="1">Multi-pass membrane protein</topology>
    </subcellularLocation>
</comment>
<feature type="transmembrane region" description="Helical" evidence="7">
    <location>
        <begin position="75"/>
        <end position="96"/>
    </location>
</feature>
<protein>
    <submittedName>
        <fullName evidence="8">MFS family permease</fullName>
    </submittedName>
</protein>
<evidence type="ECO:0000256" key="6">
    <source>
        <dbReference type="ARBA" id="ARBA00023136"/>
    </source>
</evidence>
<evidence type="ECO:0000256" key="7">
    <source>
        <dbReference type="SAM" id="Phobius"/>
    </source>
</evidence>
<dbReference type="PANTHER" id="PTHR23517">
    <property type="entry name" value="RESISTANCE PROTEIN MDTM, PUTATIVE-RELATED-RELATED"/>
    <property type="match status" value="1"/>
</dbReference>
<keyword evidence="4 7" id="KW-0812">Transmembrane</keyword>
<feature type="transmembrane region" description="Helical" evidence="7">
    <location>
        <begin position="30"/>
        <end position="48"/>
    </location>
</feature>
<evidence type="ECO:0000256" key="4">
    <source>
        <dbReference type="ARBA" id="ARBA00022692"/>
    </source>
</evidence>
<comment type="caution">
    <text evidence="8">The sequence shown here is derived from an EMBL/GenBank/DDBJ whole genome shotgun (WGS) entry which is preliminary data.</text>
</comment>
<keyword evidence="2" id="KW-0813">Transport</keyword>
<accession>A0ABT9W2Q5</accession>
<evidence type="ECO:0000256" key="5">
    <source>
        <dbReference type="ARBA" id="ARBA00022989"/>
    </source>
</evidence>
<name>A0ABT9W2Q5_9BACI</name>
<dbReference type="InterPro" id="IPR011701">
    <property type="entry name" value="MFS"/>
</dbReference>
<keyword evidence="3" id="KW-1003">Cell membrane</keyword>
<dbReference type="Gene3D" id="1.20.1250.20">
    <property type="entry name" value="MFS general substrate transporter like domains"/>
    <property type="match status" value="1"/>
</dbReference>
<proteinExistence type="predicted"/>
<feature type="transmembrane region" description="Helical" evidence="7">
    <location>
        <begin position="160"/>
        <end position="177"/>
    </location>
</feature>
<evidence type="ECO:0000256" key="2">
    <source>
        <dbReference type="ARBA" id="ARBA00022448"/>
    </source>
</evidence>
<keyword evidence="9" id="KW-1185">Reference proteome</keyword>
<evidence type="ECO:0000313" key="9">
    <source>
        <dbReference type="Proteomes" id="UP001235840"/>
    </source>
</evidence>
<keyword evidence="6 7" id="KW-0472">Membrane</keyword>
<reference evidence="8 9" key="1">
    <citation type="submission" date="2023-07" db="EMBL/GenBank/DDBJ databases">
        <title>Genomic Encyclopedia of Type Strains, Phase IV (KMG-IV): sequencing the most valuable type-strain genomes for metagenomic binning, comparative biology and taxonomic classification.</title>
        <authorList>
            <person name="Goeker M."/>
        </authorList>
    </citation>
    <scope>NUCLEOTIDE SEQUENCE [LARGE SCALE GENOMIC DNA]</scope>
    <source>
        <strain evidence="8 9">DSM 12751</strain>
    </source>
</reference>
<organism evidence="8 9">
    <name type="scientific">Caldalkalibacillus horti</name>
    <dbReference type="NCBI Taxonomy" id="77523"/>
    <lineage>
        <taxon>Bacteria</taxon>
        <taxon>Bacillati</taxon>
        <taxon>Bacillota</taxon>
        <taxon>Bacilli</taxon>
        <taxon>Bacillales</taxon>
        <taxon>Bacillaceae</taxon>
        <taxon>Caldalkalibacillus</taxon>
    </lineage>
</organism>
<evidence type="ECO:0000313" key="8">
    <source>
        <dbReference type="EMBL" id="MDQ0167528.1"/>
    </source>
</evidence>
<feature type="transmembrane region" description="Helical" evidence="7">
    <location>
        <begin position="198"/>
        <end position="220"/>
    </location>
</feature>
<evidence type="ECO:0000256" key="3">
    <source>
        <dbReference type="ARBA" id="ARBA00022475"/>
    </source>
</evidence>
<dbReference type="InterPro" id="IPR050171">
    <property type="entry name" value="MFS_Transporters"/>
</dbReference>
<feature type="transmembrane region" description="Helical" evidence="7">
    <location>
        <begin position="7"/>
        <end position="24"/>
    </location>
</feature>
<dbReference type="Proteomes" id="UP001235840">
    <property type="component" value="Unassembled WGS sequence"/>
</dbReference>
<feature type="transmembrane region" description="Helical" evidence="7">
    <location>
        <begin position="135"/>
        <end position="154"/>
    </location>
</feature>
<keyword evidence="5 7" id="KW-1133">Transmembrane helix</keyword>
<dbReference type="Pfam" id="PF07690">
    <property type="entry name" value="MFS_1"/>
    <property type="match status" value="1"/>
</dbReference>
<evidence type="ECO:0000256" key="1">
    <source>
        <dbReference type="ARBA" id="ARBA00004651"/>
    </source>
</evidence>
<dbReference type="PANTHER" id="PTHR23517:SF2">
    <property type="entry name" value="MULTIDRUG RESISTANCE PROTEIN MDTH"/>
    <property type="match status" value="1"/>
</dbReference>
<dbReference type="InterPro" id="IPR036259">
    <property type="entry name" value="MFS_trans_sf"/>
</dbReference>
<dbReference type="SUPFAM" id="SSF103473">
    <property type="entry name" value="MFS general substrate transporter"/>
    <property type="match status" value="1"/>
</dbReference>
<feature type="transmembrane region" description="Helical" evidence="7">
    <location>
        <begin position="108"/>
        <end position="128"/>
    </location>
</feature>
<gene>
    <name evidence="8" type="ORF">J2S11_003453</name>
</gene>
<dbReference type="EMBL" id="JAUSTY010000017">
    <property type="protein sequence ID" value="MDQ0167528.1"/>
    <property type="molecule type" value="Genomic_DNA"/>
</dbReference>
<feature type="transmembrane region" description="Helical" evidence="7">
    <location>
        <begin position="232"/>
        <end position="251"/>
    </location>
</feature>
<sequence>MFAIRKILANVGIALASILGAILIHFDFIYISLASAAIFIFISILSYIRLPEIYVQTQHIPFESMWRTVIKDRHFVTFTLITIGYYFMYMQLFLTIPIHAVQITNHPQAVSLVLLLFSFTIILCQYFISKWMTRFELIFTLKLGFGLMGIGLVLLGSTNFLSLFICGMLLFSFGVMISEPTTFDLISRFAKPALMASYYGFASLGMALGGGLSQGLGGGILQIGVQNNFPSLLWWCTGFVALLSIVGLHFLGKSMGSHNPPASVGTLKAE</sequence>